<reference evidence="1 2" key="1">
    <citation type="submission" date="2023-12" db="EMBL/GenBank/DDBJ databases">
        <title>A high-quality genome assembly for Dillenia turbinata (Dilleniales).</title>
        <authorList>
            <person name="Chanderbali A."/>
        </authorList>
    </citation>
    <scope>NUCLEOTIDE SEQUENCE [LARGE SCALE GENOMIC DNA]</scope>
    <source>
        <strain evidence="1">LSX21</strain>
        <tissue evidence="1">Leaf</tissue>
    </source>
</reference>
<dbReference type="AlphaFoldDB" id="A0AAN8UK50"/>
<proteinExistence type="predicted"/>
<dbReference type="PANTHER" id="PTHR31170:SF25">
    <property type="entry name" value="BNAA09G04570D PROTEIN"/>
    <property type="match status" value="1"/>
</dbReference>
<keyword evidence="2" id="KW-1185">Reference proteome</keyword>
<dbReference type="EMBL" id="JBAMMX010000027">
    <property type="protein sequence ID" value="KAK6912641.1"/>
    <property type="molecule type" value="Genomic_DNA"/>
</dbReference>
<organism evidence="1 2">
    <name type="scientific">Dillenia turbinata</name>
    <dbReference type="NCBI Taxonomy" id="194707"/>
    <lineage>
        <taxon>Eukaryota</taxon>
        <taxon>Viridiplantae</taxon>
        <taxon>Streptophyta</taxon>
        <taxon>Embryophyta</taxon>
        <taxon>Tracheophyta</taxon>
        <taxon>Spermatophyta</taxon>
        <taxon>Magnoliopsida</taxon>
        <taxon>eudicotyledons</taxon>
        <taxon>Gunneridae</taxon>
        <taxon>Pentapetalae</taxon>
        <taxon>Dilleniales</taxon>
        <taxon>Dilleniaceae</taxon>
        <taxon>Dillenia</taxon>
    </lineage>
</organism>
<name>A0AAN8UK50_9MAGN</name>
<evidence type="ECO:0000313" key="2">
    <source>
        <dbReference type="Proteomes" id="UP001370490"/>
    </source>
</evidence>
<dbReference type="Pfam" id="PF03140">
    <property type="entry name" value="DUF247"/>
    <property type="match status" value="1"/>
</dbReference>
<comment type="caution">
    <text evidence="1">The sequence shown here is derived from an EMBL/GenBank/DDBJ whole genome shotgun (WGS) entry which is preliminary data.</text>
</comment>
<protein>
    <submittedName>
        <fullName evidence="1">Uncharacterized protein</fullName>
    </submittedName>
</protein>
<dbReference type="PANTHER" id="PTHR31170">
    <property type="entry name" value="BNAC04G53230D PROTEIN"/>
    <property type="match status" value="1"/>
</dbReference>
<gene>
    <name evidence="1" type="ORF">RJ641_022242</name>
</gene>
<dbReference type="Proteomes" id="UP001370490">
    <property type="component" value="Unassembled WGS sequence"/>
</dbReference>
<evidence type="ECO:0000313" key="1">
    <source>
        <dbReference type="EMBL" id="KAK6912641.1"/>
    </source>
</evidence>
<dbReference type="InterPro" id="IPR004158">
    <property type="entry name" value="DUF247_pln"/>
</dbReference>
<sequence>MDDGSKSLIRNLVAFEQCHHPPGDYYLSNYISFIKCLAKTPKDVDLLVQNEIIVNLLGDNEAVSDLLHSACENIMTTPSMFYYSRLCEELIAYCKKPWNSYKTTLKCDYFKTPWMTATTIAAMVTELDANLQAYGLMLKAFQFAISHSLISIEALFVYLKIYAFTFSAVTVGQIEEIDREEKGEIEKPERDGTM</sequence>
<accession>A0AAN8UK50</accession>